<keyword evidence="3" id="KW-1185">Reference proteome</keyword>
<reference evidence="2 3" key="1">
    <citation type="submission" date="2018-05" db="EMBL/GenBank/DDBJ databases">
        <title>Lujinxingia marina gen. nov. sp. nov., a new facultative anaerobic member of the class Deltaproteobacteria, and proposal of Lujinxingaceae fam. nov.</title>
        <authorList>
            <person name="Li C.-M."/>
        </authorList>
    </citation>
    <scope>NUCLEOTIDE SEQUENCE [LARGE SCALE GENOMIC DNA]</scope>
    <source>
        <strain evidence="2 3">B210</strain>
    </source>
</reference>
<evidence type="ECO:0000256" key="1">
    <source>
        <dbReference type="SAM" id="SignalP"/>
    </source>
</evidence>
<dbReference type="RefSeq" id="WP_111731519.1">
    <property type="nucleotide sequence ID" value="NZ_QHKO01000018.1"/>
</dbReference>
<dbReference type="AlphaFoldDB" id="A0A328C251"/>
<dbReference type="PROSITE" id="PS51257">
    <property type="entry name" value="PROKAR_LIPOPROTEIN"/>
    <property type="match status" value="1"/>
</dbReference>
<keyword evidence="1" id="KW-0732">Signal</keyword>
<gene>
    <name evidence="2" type="ORF">DL240_19230</name>
</gene>
<feature type="chain" id="PRO_5016309523" evidence="1">
    <location>
        <begin position="32"/>
        <end position="585"/>
    </location>
</feature>
<feature type="signal peptide" evidence="1">
    <location>
        <begin position="1"/>
        <end position="31"/>
    </location>
</feature>
<dbReference type="OrthoDB" id="5479450at2"/>
<evidence type="ECO:0000313" key="2">
    <source>
        <dbReference type="EMBL" id="RAL19985.1"/>
    </source>
</evidence>
<sequence>MQSTLRPPLAGRLTTLVCLTTLLSACGASNANQRNTGEMAALDLPDAQKVHELASAPAPELDLSELAGPEPAERWELVAPLPNYFGHQPRQQTESWERSFVEQVDALNDTHRSEASACVARQNAHYVRHTRRLPDRELRGFINARCGWVGENHVIEAFFFEGTVPLDQVAEMEAQKSETFFKKARNANRGPLDVGLFIGPVDGQVVVTRVAAPRNITLAPRPMSAGARGTLEGRVHDTDAYEFVHAAVTDGDLQARNCERDPAVRFPAFRFHCGGTAHDEQGRTFFEFALSRRDSPWADHGYLGLFASDLNNLSYTSTAARIPAADDATDEFDRLSRQLNDIRTSASMDPVQIARRQSGTLNRLFPHLLDATRRNDNAAAELYIGAIIAGWDIDEPILSGDLLMRHSAHADASKTMASLMISPMARLVLFDERLSHLALASVRGMNATSLAIGGYNRVPQLSGQEVVERALHTINSARQAAGNRPIFDSENYQQAATLLSQAIIDGKTTPQQASERVVKAMVNNLDSSVRYWTLTTDDLDAFPIPEDIVTARLLRATVIAAPYQHPDDAWSIYRVIIMYATNEIR</sequence>
<accession>A0A328C251</accession>
<comment type="caution">
    <text evidence="2">The sequence shown here is derived from an EMBL/GenBank/DDBJ whole genome shotgun (WGS) entry which is preliminary data.</text>
</comment>
<name>A0A328C251_9DELT</name>
<proteinExistence type="predicted"/>
<protein>
    <submittedName>
        <fullName evidence="2">Uncharacterized protein</fullName>
    </submittedName>
</protein>
<dbReference type="EMBL" id="QHKO01000018">
    <property type="protein sequence ID" value="RAL19985.1"/>
    <property type="molecule type" value="Genomic_DNA"/>
</dbReference>
<evidence type="ECO:0000313" key="3">
    <source>
        <dbReference type="Proteomes" id="UP000249169"/>
    </source>
</evidence>
<dbReference type="Proteomes" id="UP000249169">
    <property type="component" value="Unassembled WGS sequence"/>
</dbReference>
<organism evidence="2 3">
    <name type="scientific">Lujinxingia litoralis</name>
    <dbReference type="NCBI Taxonomy" id="2211119"/>
    <lineage>
        <taxon>Bacteria</taxon>
        <taxon>Deltaproteobacteria</taxon>
        <taxon>Bradymonadales</taxon>
        <taxon>Lujinxingiaceae</taxon>
        <taxon>Lujinxingia</taxon>
    </lineage>
</organism>